<evidence type="ECO:0000256" key="5">
    <source>
        <dbReference type="ARBA" id="ARBA00022822"/>
    </source>
</evidence>
<dbReference type="CDD" id="cd04724">
    <property type="entry name" value="Tryptophan_synthase_alpha"/>
    <property type="match status" value="1"/>
</dbReference>
<accession>A0A849P5S4</accession>
<dbReference type="GO" id="GO:0004834">
    <property type="term" value="F:tryptophan synthase activity"/>
    <property type="evidence" value="ECO:0007669"/>
    <property type="project" value="UniProtKB-UniRule"/>
</dbReference>
<dbReference type="InterPro" id="IPR018204">
    <property type="entry name" value="Trp_synthase_alpha_AS"/>
</dbReference>
<comment type="similarity">
    <text evidence="9 10">Belongs to the TrpA family.</text>
</comment>
<evidence type="ECO:0000313" key="11">
    <source>
        <dbReference type="EMBL" id="NOL51075.1"/>
    </source>
</evidence>
<evidence type="ECO:0000256" key="7">
    <source>
        <dbReference type="ARBA" id="ARBA00023239"/>
    </source>
</evidence>
<dbReference type="Gene3D" id="3.20.20.70">
    <property type="entry name" value="Aldolase class I"/>
    <property type="match status" value="1"/>
</dbReference>
<sequence length="274" mass="28668">MASSRIDKAFAKAAGRAALIPYICAGDPNAETTLAVMHALVENGSDVIELGMPFSDPMADGPVIQYASERAIAAGMTLKKVLAIVAQFRQTNTDTPIVLMGYANPIEAMGRAEFAQAAAEVGVDGVLIVDYPPEEYDDFGDMLKAKGIDPIFLLAPTSTDARIQQVAKVASGYLYYVSLRGVTGSASLNIAEVQERVKKIKQYVSIPVGVGFGISDAESAQKIGSVADAVVIGSKLVDTMYKALNGAKPTGLAPEVAQAAGEWIGGIAQALKNK</sequence>
<evidence type="ECO:0000256" key="1">
    <source>
        <dbReference type="ARBA" id="ARBA00003365"/>
    </source>
</evidence>
<protein>
    <recommendedName>
        <fullName evidence="9">Tryptophan synthase alpha chain</fullName>
        <ecNumber evidence="9">4.2.1.20</ecNumber>
    </recommendedName>
</protein>
<evidence type="ECO:0000256" key="2">
    <source>
        <dbReference type="ARBA" id="ARBA00004733"/>
    </source>
</evidence>
<dbReference type="Proteomes" id="UP000537862">
    <property type="component" value="Unassembled WGS sequence"/>
</dbReference>
<dbReference type="PROSITE" id="PS00167">
    <property type="entry name" value="TRP_SYNTHASE_ALPHA"/>
    <property type="match status" value="1"/>
</dbReference>
<dbReference type="HAMAP" id="MF_00131">
    <property type="entry name" value="Trp_synth_alpha"/>
    <property type="match status" value="1"/>
</dbReference>
<dbReference type="AlphaFoldDB" id="A0A849P5S4"/>
<comment type="caution">
    <text evidence="11">The sequence shown here is derived from an EMBL/GenBank/DDBJ whole genome shotgun (WGS) entry which is preliminary data.</text>
</comment>
<feature type="active site" description="Proton acceptor" evidence="9">
    <location>
        <position position="60"/>
    </location>
</feature>
<dbReference type="FunFam" id="3.20.20.70:FF:000037">
    <property type="entry name" value="Tryptophan synthase alpha chain"/>
    <property type="match status" value="1"/>
</dbReference>
<dbReference type="PANTHER" id="PTHR43406:SF1">
    <property type="entry name" value="TRYPTOPHAN SYNTHASE ALPHA CHAIN, CHLOROPLASTIC"/>
    <property type="match status" value="1"/>
</dbReference>
<proteinExistence type="inferred from homology"/>
<keyword evidence="6 9" id="KW-0057">Aromatic amino acid biosynthesis</keyword>
<dbReference type="RefSeq" id="WP_171679746.1">
    <property type="nucleotide sequence ID" value="NZ_JABGBN010000001.1"/>
</dbReference>
<dbReference type="InterPro" id="IPR011060">
    <property type="entry name" value="RibuloseP-bd_barrel"/>
</dbReference>
<keyword evidence="12" id="KW-1185">Reference proteome</keyword>
<keyword evidence="5 9" id="KW-0822">Tryptophan biosynthesis</keyword>
<feature type="active site" description="Proton acceptor" evidence="9">
    <location>
        <position position="49"/>
    </location>
</feature>
<dbReference type="InterPro" id="IPR002028">
    <property type="entry name" value="Trp_synthase_suA"/>
</dbReference>
<comment type="pathway">
    <text evidence="2 9">Amino-acid biosynthesis; L-tryptophan biosynthesis; L-tryptophan from chorismate: step 5/5.</text>
</comment>
<evidence type="ECO:0000256" key="3">
    <source>
        <dbReference type="ARBA" id="ARBA00011270"/>
    </source>
</evidence>
<evidence type="ECO:0000256" key="6">
    <source>
        <dbReference type="ARBA" id="ARBA00023141"/>
    </source>
</evidence>
<name>A0A849P5S4_9BURK</name>
<evidence type="ECO:0000256" key="9">
    <source>
        <dbReference type="HAMAP-Rule" id="MF_00131"/>
    </source>
</evidence>
<dbReference type="EC" id="4.2.1.20" evidence="9"/>
<dbReference type="PANTHER" id="PTHR43406">
    <property type="entry name" value="TRYPTOPHAN SYNTHASE, ALPHA CHAIN"/>
    <property type="match status" value="1"/>
</dbReference>
<evidence type="ECO:0000256" key="10">
    <source>
        <dbReference type="RuleBase" id="RU003662"/>
    </source>
</evidence>
<comment type="function">
    <text evidence="1 9">The alpha subunit is responsible for the aldol cleavage of indoleglycerol phosphate to indole and glyceraldehyde 3-phosphate.</text>
</comment>
<evidence type="ECO:0000313" key="12">
    <source>
        <dbReference type="Proteomes" id="UP000537862"/>
    </source>
</evidence>
<keyword evidence="4 9" id="KW-0028">Amino-acid biosynthesis</keyword>
<organism evidence="11 12">
    <name type="scientific">Pelistega suis</name>
    <dbReference type="NCBI Taxonomy" id="1631957"/>
    <lineage>
        <taxon>Bacteria</taxon>
        <taxon>Pseudomonadati</taxon>
        <taxon>Pseudomonadota</taxon>
        <taxon>Betaproteobacteria</taxon>
        <taxon>Burkholderiales</taxon>
        <taxon>Alcaligenaceae</taxon>
        <taxon>Pelistega</taxon>
    </lineage>
</organism>
<evidence type="ECO:0000256" key="8">
    <source>
        <dbReference type="ARBA" id="ARBA00049047"/>
    </source>
</evidence>
<evidence type="ECO:0000256" key="4">
    <source>
        <dbReference type="ARBA" id="ARBA00022605"/>
    </source>
</evidence>
<gene>
    <name evidence="9" type="primary">trpA</name>
    <name evidence="11" type="ORF">HKX39_02625</name>
</gene>
<keyword evidence="7 9" id="KW-0456">Lyase</keyword>
<dbReference type="UniPathway" id="UPA00035">
    <property type="reaction ID" value="UER00044"/>
</dbReference>
<dbReference type="SUPFAM" id="SSF51366">
    <property type="entry name" value="Ribulose-phoshate binding barrel"/>
    <property type="match status" value="1"/>
</dbReference>
<dbReference type="GO" id="GO:0005829">
    <property type="term" value="C:cytosol"/>
    <property type="evidence" value="ECO:0007669"/>
    <property type="project" value="TreeGrafter"/>
</dbReference>
<dbReference type="InterPro" id="IPR013785">
    <property type="entry name" value="Aldolase_TIM"/>
</dbReference>
<dbReference type="NCBIfam" id="TIGR00262">
    <property type="entry name" value="trpA"/>
    <property type="match status" value="1"/>
</dbReference>
<comment type="catalytic activity">
    <reaction evidence="8 9">
        <text>(1S,2R)-1-C-(indol-3-yl)glycerol 3-phosphate + L-serine = D-glyceraldehyde 3-phosphate + L-tryptophan + H2O</text>
        <dbReference type="Rhea" id="RHEA:10532"/>
        <dbReference type="ChEBI" id="CHEBI:15377"/>
        <dbReference type="ChEBI" id="CHEBI:33384"/>
        <dbReference type="ChEBI" id="CHEBI:57912"/>
        <dbReference type="ChEBI" id="CHEBI:58866"/>
        <dbReference type="ChEBI" id="CHEBI:59776"/>
        <dbReference type="EC" id="4.2.1.20"/>
    </reaction>
</comment>
<reference evidence="11 12" key="1">
    <citation type="submission" date="2020-05" db="EMBL/GenBank/DDBJ databases">
        <authorList>
            <person name="Niu N."/>
        </authorList>
    </citation>
    <scope>NUCLEOTIDE SEQUENCE [LARGE SCALE GENOMIC DNA]</scope>
    <source>
        <strain evidence="11 12">3340-03</strain>
    </source>
</reference>
<comment type="subunit">
    <text evidence="3 9">Tetramer of two alpha and two beta chains.</text>
</comment>
<dbReference type="EMBL" id="JABGBN010000001">
    <property type="protein sequence ID" value="NOL51075.1"/>
    <property type="molecule type" value="Genomic_DNA"/>
</dbReference>
<dbReference type="Pfam" id="PF00290">
    <property type="entry name" value="Trp_syntA"/>
    <property type="match status" value="1"/>
</dbReference>